<dbReference type="EMBL" id="JARGDH010000006">
    <property type="protein sequence ID" value="KAL0265843.1"/>
    <property type="molecule type" value="Genomic_DNA"/>
</dbReference>
<feature type="chain" id="PRO_5043946291" description="CTLH domain-containing protein" evidence="2">
    <location>
        <begin position="19"/>
        <end position="470"/>
    </location>
</feature>
<reference evidence="4" key="1">
    <citation type="journal article" date="2024" name="Gigascience">
        <title>Chromosome-level genome of the poultry shaft louse Menopon gallinae provides insight into the host-switching and adaptive evolution of parasitic lice.</title>
        <authorList>
            <person name="Xu Y."/>
            <person name="Ma L."/>
            <person name="Liu S."/>
            <person name="Liang Y."/>
            <person name="Liu Q."/>
            <person name="He Z."/>
            <person name="Tian L."/>
            <person name="Duan Y."/>
            <person name="Cai W."/>
            <person name="Li H."/>
            <person name="Song F."/>
        </authorList>
    </citation>
    <scope>NUCLEOTIDE SEQUENCE</scope>
    <source>
        <strain evidence="4">Cailab_2023a</strain>
    </source>
</reference>
<evidence type="ECO:0000256" key="2">
    <source>
        <dbReference type="SAM" id="SignalP"/>
    </source>
</evidence>
<name>A0AAW2H7Y9_9NEOP</name>
<evidence type="ECO:0000259" key="3">
    <source>
        <dbReference type="PROSITE" id="PS50897"/>
    </source>
</evidence>
<feature type="region of interest" description="Disordered" evidence="1">
    <location>
        <begin position="26"/>
        <end position="67"/>
    </location>
</feature>
<feature type="signal peptide" evidence="2">
    <location>
        <begin position="1"/>
        <end position="18"/>
    </location>
</feature>
<organism evidence="4">
    <name type="scientific">Menopon gallinae</name>
    <name type="common">poultry shaft louse</name>
    <dbReference type="NCBI Taxonomy" id="328185"/>
    <lineage>
        <taxon>Eukaryota</taxon>
        <taxon>Metazoa</taxon>
        <taxon>Ecdysozoa</taxon>
        <taxon>Arthropoda</taxon>
        <taxon>Hexapoda</taxon>
        <taxon>Insecta</taxon>
        <taxon>Pterygota</taxon>
        <taxon>Neoptera</taxon>
        <taxon>Paraneoptera</taxon>
        <taxon>Psocodea</taxon>
        <taxon>Troctomorpha</taxon>
        <taxon>Phthiraptera</taxon>
        <taxon>Amblycera</taxon>
        <taxon>Menoponidae</taxon>
        <taxon>Menopon</taxon>
    </lineage>
</organism>
<feature type="domain" description="CTLH" evidence="3">
    <location>
        <begin position="343"/>
        <end position="391"/>
    </location>
</feature>
<feature type="region of interest" description="Disordered" evidence="1">
    <location>
        <begin position="94"/>
        <end position="135"/>
    </location>
</feature>
<dbReference type="Pfam" id="PF10607">
    <property type="entry name" value="CTLH"/>
    <property type="match status" value="1"/>
</dbReference>
<keyword evidence="2" id="KW-0732">Signal</keyword>
<dbReference type="AlphaFoldDB" id="A0AAW2H7Y9"/>
<protein>
    <recommendedName>
        <fullName evidence="3">CTLH domain-containing protein</fullName>
    </recommendedName>
</protein>
<dbReference type="InterPro" id="IPR024964">
    <property type="entry name" value="CTLH/CRA"/>
</dbReference>
<sequence length="470" mass="52166">MDMVGAALLLGLIAMMAGRVEDAAEHKNQVEANSGSEQPGKPREHDSGDTAATSTDSGEAKSAGTPYSAGVVKRTAARIDPNAVLKVEIRISKSKRGGGDSSVSRQNGVRAGGRAPEKKQVVGATPPEQSRPASTVQTATVALQRTAASGDQGRLENFEGGLSVLCIVSRNMNLIKEKIHRTDSAGRVRGVLALRSEDGDVRDYWGRLRFKETGGVYVDETGFYEGRVVGSPSEVLESGRLTKNGFYQPRDLSDKEVEEDFQTTKLLLSAIARERGTSVDQMASENCDLPLVDKLLFTRIKDDFEVDMICERIIHDHLLFTCCLRTFRRYKLCATDTESDIRDLELRKEIRDLIAAKNSTKALDLIDDPNLKKILLKQSFIELVSQSKLKEALDVAEKYLNIFEDDDVFSVLGYKNLNDEEIRHYFSKESVEKFQDVVNETLFCQRKGRGASLLAIAWFHYKSIQSFLNK</sequence>
<comment type="caution">
    <text evidence="4">The sequence shown here is derived from an EMBL/GenBank/DDBJ whole genome shotgun (WGS) entry which is preliminary data.</text>
</comment>
<evidence type="ECO:0000313" key="4">
    <source>
        <dbReference type="EMBL" id="KAL0265843.1"/>
    </source>
</evidence>
<proteinExistence type="predicted"/>
<gene>
    <name evidence="4" type="ORF">PYX00_011561</name>
</gene>
<accession>A0AAW2H7Y9</accession>
<dbReference type="InterPro" id="IPR006595">
    <property type="entry name" value="CTLH_C"/>
</dbReference>
<dbReference type="PROSITE" id="PS50897">
    <property type="entry name" value="CTLH"/>
    <property type="match status" value="1"/>
</dbReference>
<evidence type="ECO:0000256" key="1">
    <source>
        <dbReference type="SAM" id="MobiDB-lite"/>
    </source>
</evidence>